<feature type="compositionally biased region" description="Basic residues" evidence="1">
    <location>
        <begin position="55"/>
        <end position="67"/>
    </location>
</feature>
<evidence type="ECO:0000313" key="2">
    <source>
        <dbReference type="EMBL" id="KDR64818.1"/>
    </source>
</evidence>
<organism evidence="2 3">
    <name type="scientific">Galerina marginata (strain CBS 339.88)</name>
    <dbReference type="NCBI Taxonomy" id="685588"/>
    <lineage>
        <taxon>Eukaryota</taxon>
        <taxon>Fungi</taxon>
        <taxon>Dikarya</taxon>
        <taxon>Basidiomycota</taxon>
        <taxon>Agaricomycotina</taxon>
        <taxon>Agaricomycetes</taxon>
        <taxon>Agaricomycetidae</taxon>
        <taxon>Agaricales</taxon>
        <taxon>Agaricineae</taxon>
        <taxon>Strophariaceae</taxon>
        <taxon>Galerina</taxon>
    </lineage>
</organism>
<gene>
    <name evidence="2" type="ORF">GALMADRAFT_149268</name>
</gene>
<name>A0A067SDF5_GALM3</name>
<proteinExistence type="predicted"/>
<dbReference type="AlphaFoldDB" id="A0A067SDF5"/>
<dbReference type="EMBL" id="KL142760">
    <property type="protein sequence ID" value="KDR64818.1"/>
    <property type="molecule type" value="Genomic_DNA"/>
</dbReference>
<protein>
    <submittedName>
        <fullName evidence="2">Uncharacterized protein</fullName>
    </submittedName>
</protein>
<evidence type="ECO:0000256" key="1">
    <source>
        <dbReference type="SAM" id="MobiDB-lite"/>
    </source>
</evidence>
<sequence length="354" mass="39992">MLSSRDDLVLKPLPKPPVSGPRSTKPARTLPEGISLPPLRNSTTFLEIPPPTRPNTRKTRVHAPKPHISHRPLLKRLPLQPVVTTHPLEILPGMPAIPLHPNPSIDSISTSSTVTIHPRDITPTDIIPLHLLTPRTPQNHSLPPAYIVEPPPCPYAKFRPIGPIPERVHPPADLNVLPGFQEIRPSLTRAQLYSPSTSSLIIPTDTLDIERVDFAWQYLGAIWIITFNLLIVKNMLSPGSRVLFGSDPANDVCYHLTRICYVYDHVLHVEAIAYNNRGCSFPKTSKDWPPIIIRLPRHKVVGFDAEIARAEADQARMRADTSLQPRWKFWLQPFFNKPIPVDPRDYYTPNPRRF</sequence>
<dbReference type="HOGENOM" id="CLU_783127_0_0_1"/>
<keyword evidence="3" id="KW-1185">Reference proteome</keyword>
<feature type="region of interest" description="Disordered" evidence="1">
    <location>
        <begin position="1"/>
        <end position="67"/>
    </location>
</feature>
<evidence type="ECO:0000313" key="3">
    <source>
        <dbReference type="Proteomes" id="UP000027222"/>
    </source>
</evidence>
<accession>A0A067SDF5</accession>
<reference evidence="3" key="1">
    <citation type="journal article" date="2014" name="Proc. Natl. Acad. Sci. U.S.A.">
        <title>Extensive sampling of basidiomycete genomes demonstrates inadequacy of the white-rot/brown-rot paradigm for wood decay fungi.</title>
        <authorList>
            <person name="Riley R."/>
            <person name="Salamov A.A."/>
            <person name="Brown D.W."/>
            <person name="Nagy L.G."/>
            <person name="Floudas D."/>
            <person name="Held B.W."/>
            <person name="Levasseur A."/>
            <person name="Lombard V."/>
            <person name="Morin E."/>
            <person name="Otillar R."/>
            <person name="Lindquist E.A."/>
            <person name="Sun H."/>
            <person name="LaButti K.M."/>
            <person name="Schmutz J."/>
            <person name="Jabbour D."/>
            <person name="Luo H."/>
            <person name="Baker S.E."/>
            <person name="Pisabarro A.G."/>
            <person name="Walton J.D."/>
            <person name="Blanchette R.A."/>
            <person name="Henrissat B."/>
            <person name="Martin F."/>
            <person name="Cullen D."/>
            <person name="Hibbett D.S."/>
            <person name="Grigoriev I.V."/>
        </authorList>
    </citation>
    <scope>NUCLEOTIDE SEQUENCE [LARGE SCALE GENOMIC DNA]</scope>
    <source>
        <strain evidence="3">CBS 339.88</strain>
    </source>
</reference>
<dbReference type="Proteomes" id="UP000027222">
    <property type="component" value="Unassembled WGS sequence"/>
</dbReference>